<accession>A0ABS2EWM8</accession>
<evidence type="ECO:0000313" key="3">
    <source>
        <dbReference type="Proteomes" id="UP000703295"/>
    </source>
</evidence>
<protein>
    <submittedName>
        <fullName evidence="2">Polysaccharide pyruvyl transferase family protein</fullName>
    </submittedName>
</protein>
<keyword evidence="2" id="KW-0808">Transferase</keyword>
<organism evidence="2 3">
    <name type="scientific">Bacteroides mediterraneensis</name>
    <dbReference type="NCBI Taxonomy" id="1841856"/>
    <lineage>
        <taxon>Bacteria</taxon>
        <taxon>Pseudomonadati</taxon>
        <taxon>Bacteroidota</taxon>
        <taxon>Bacteroidia</taxon>
        <taxon>Bacteroidales</taxon>
        <taxon>Bacteroidaceae</taxon>
        <taxon>Bacteroides</taxon>
    </lineage>
</organism>
<dbReference type="EMBL" id="JACJJW010000027">
    <property type="protein sequence ID" value="MBM6759055.1"/>
    <property type="molecule type" value="Genomic_DNA"/>
</dbReference>
<dbReference type="GO" id="GO:0016740">
    <property type="term" value="F:transferase activity"/>
    <property type="evidence" value="ECO:0007669"/>
    <property type="project" value="UniProtKB-KW"/>
</dbReference>
<sequence>MKRICIVTWFGSGNYGTTLQSFALHKKLKDLGYNVNILKEFNLSHKRQNYFRYILNILGLLSFAKLLKASKSKKNYRLKKFIAKNYNVKEIYTSRQYTNLLNKTDVFITGSDQIWNAQSNFNPFYFLNFAKNNKRIAYASSIGTSTFPDKYKNQIKLLLNKFSYIAVREESAIQTINSLLERNICIQVADPTFLLTCQEWKEIASKSKTKNLPSNYILCYLIGNNDFYITQIKIIKEKFGINNIIIIPSLENPNFYVQDAIIYNETGPQEFIYLIEHAKLVCTDSFHATAISINLSVDFIELKRFKDTDKASQNSRIYDLLKHYKLDFRLYDETHFSWIRPIDYNIVKNIVTQDRKQSMDYLINAIENK</sequence>
<reference evidence="2 3" key="1">
    <citation type="journal article" date="2021" name="Sci. Rep.">
        <title>The distribution of antibiotic resistance genes in chicken gut microbiota commensals.</title>
        <authorList>
            <person name="Juricova H."/>
            <person name="Matiasovicova J."/>
            <person name="Kubasova T."/>
            <person name="Cejkova D."/>
            <person name="Rychlik I."/>
        </authorList>
    </citation>
    <scope>NUCLEOTIDE SEQUENCE [LARGE SCALE GENOMIC DNA]</scope>
    <source>
        <strain evidence="2 3">An801</strain>
    </source>
</reference>
<dbReference type="InterPro" id="IPR007345">
    <property type="entry name" value="Polysacch_pyruvyl_Trfase"/>
</dbReference>
<comment type="caution">
    <text evidence="2">The sequence shown here is derived from an EMBL/GenBank/DDBJ whole genome shotgun (WGS) entry which is preliminary data.</text>
</comment>
<evidence type="ECO:0000259" key="1">
    <source>
        <dbReference type="Pfam" id="PF04230"/>
    </source>
</evidence>
<evidence type="ECO:0000313" key="2">
    <source>
        <dbReference type="EMBL" id="MBM6759055.1"/>
    </source>
</evidence>
<dbReference type="Pfam" id="PF04230">
    <property type="entry name" value="PS_pyruv_trans"/>
    <property type="match status" value="1"/>
</dbReference>
<gene>
    <name evidence="2" type="ORF">H6A31_10255</name>
</gene>
<feature type="domain" description="Polysaccharide pyruvyl transferase" evidence="1">
    <location>
        <begin position="14"/>
        <end position="299"/>
    </location>
</feature>
<dbReference type="Proteomes" id="UP000703295">
    <property type="component" value="Unassembled WGS sequence"/>
</dbReference>
<proteinExistence type="predicted"/>
<dbReference type="RefSeq" id="WP_204476224.1">
    <property type="nucleotide sequence ID" value="NZ_JACJJW010000027.1"/>
</dbReference>
<name>A0ABS2EWM8_9BACE</name>
<keyword evidence="3" id="KW-1185">Reference proteome</keyword>